<dbReference type="Gene3D" id="2.40.160.10">
    <property type="entry name" value="Porin"/>
    <property type="match status" value="1"/>
</dbReference>
<sequence length="484" mass="53832">MSKTKTVGSFMIIRRIATLLFLFASIGLVRTSFGQEAYVETDVERRLLSMESEIELLRNELAAAKTVGSAPYHEASYSTPAEEARWVINTNAGLPPCPPAATYPTVKVSGFFHLDTDWFDQNQANIATVGDIQDGSGFRRSRLGVNGNVAENVNYNMEYDFAVSQARFTDVWVNFSEVALLGNVRIGRWRQPFGMDELTSVRELPFLERSLLFSMSPFRQTGIGFYDNSEGENMTWAASVIRYQTDNFGNTAGDNGGYGFVGRYTMLPIYQDDGERLVHLGADYFYVDPSLNTTRFASQPEIQIVDSTGFQGNILSSVPPFIDTGVVPTNHVSSYRLEAAAAYGRFYVQSEAQWLQLDQLGGPNQTIEAAYIQGRYILTGEKLPYNRKTGVFGGITPFHDVKPCYGGIGAWEVTARWSYADFNGAWVGANAGPGRQLNDATLGLNWYVNKFTKFQFNYIHAMLNDPTLGDSHANIFAARCQLAF</sequence>
<name>A3ZWY7_9BACT</name>
<dbReference type="Pfam" id="PF07396">
    <property type="entry name" value="Porin_O_P"/>
    <property type="match status" value="1"/>
</dbReference>
<dbReference type="OrthoDB" id="9807854at2"/>
<gene>
    <name evidence="2" type="ORF">DSM3645_27413</name>
</gene>
<protein>
    <submittedName>
        <fullName evidence="2">Porin outer membrane protein</fullName>
    </submittedName>
</protein>
<reference evidence="2 3" key="1">
    <citation type="submission" date="2006-02" db="EMBL/GenBank/DDBJ databases">
        <authorList>
            <person name="Amann R."/>
            <person name="Ferriera S."/>
            <person name="Johnson J."/>
            <person name="Kravitz S."/>
            <person name="Halpern A."/>
            <person name="Remington K."/>
            <person name="Beeson K."/>
            <person name="Tran B."/>
            <person name="Rogers Y.-H."/>
            <person name="Friedman R."/>
            <person name="Venter J.C."/>
        </authorList>
    </citation>
    <scope>NUCLEOTIDE SEQUENCE [LARGE SCALE GENOMIC DNA]</scope>
    <source>
        <strain evidence="2 3">DSM 3645</strain>
    </source>
</reference>
<dbReference type="Proteomes" id="UP000004358">
    <property type="component" value="Unassembled WGS sequence"/>
</dbReference>
<accession>A3ZWY7</accession>
<dbReference type="InterPro" id="IPR023614">
    <property type="entry name" value="Porin_dom_sf"/>
</dbReference>
<keyword evidence="1" id="KW-0175">Coiled coil</keyword>
<organism evidence="2 3">
    <name type="scientific">Blastopirellula marina DSM 3645</name>
    <dbReference type="NCBI Taxonomy" id="314230"/>
    <lineage>
        <taxon>Bacteria</taxon>
        <taxon>Pseudomonadati</taxon>
        <taxon>Planctomycetota</taxon>
        <taxon>Planctomycetia</taxon>
        <taxon>Pirellulales</taxon>
        <taxon>Pirellulaceae</taxon>
        <taxon>Blastopirellula</taxon>
    </lineage>
</organism>
<evidence type="ECO:0000313" key="3">
    <source>
        <dbReference type="Proteomes" id="UP000004358"/>
    </source>
</evidence>
<dbReference type="SUPFAM" id="SSF56935">
    <property type="entry name" value="Porins"/>
    <property type="match status" value="1"/>
</dbReference>
<comment type="caution">
    <text evidence="2">The sequence shown here is derived from an EMBL/GenBank/DDBJ whole genome shotgun (WGS) entry which is preliminary data.</text>
</comment>
<evidence type="ECO:0000256" key="1">
    <source>
        <dbReference type="SAM" id="Coils"/>
    </source>
</evidence>
<dbReference type="eggNOG" id="COG3746">
    <property type="taxonomic scope" value="Bacteria"/>
</dbReference>
<proteinExistence type="predicted"/>
<dbReference type="InterPro" id="IPR010870">
    <property type="entry name" value="Porin_O/P"/>
</dbReference>
<dbReference type="STRING" id="314230.DSM3645_27413"/>
<dbReference type="HOGENOM" id="CLU_031025_4_0_0"/>
<evidence type="ECO:0000313" key="2">
    <source>
        <dbReference type="EMBL" id="EAQ78881.1"/>
    </source>
</evidence>
<feature type="coiled-coil region" evidence="1">
    <location>
        <begin position="40"/>
        <end position="67"/>
    </location>
</feature>
<dbReference type="AlphaFoldDB" id="A3ZWY7"/>
<dbReference type="EMBL" id="AANZ01000017">
    <property type="protein sequence ID" value="EAQ78881.1"/>
    <property type="molecule type" value="Genomic_DNA"/>
</dbReference>